<feature type="compositionally biased region" description="Low complexity" evidence="1">
    <location>
        <begin position="55"/>
        <end position="71"/>
    </location>
</feature>
<evidence type="ECO:0000256" key="2">
    <source>
        <dbReference type="SAM" id="Phobius"/>
    </source>
</evidence>
<sequence length="71" mass="7437">MEAVLFHFITGDTLAIYSLLALAQSRQLRARVMRCAHGPESPSRQPAQTARHSQSNSSKGAGSNGAGAAIS</sequence>
<feature type="region of interest" description="Disordered" evidence="1">
    <location>
        <begin position="34"/>
        <end position="71"/>
    </location>
</feature>
<keyword evidence="2" id="KW-1133">Transmembrane helix</keyword>
<organism evidence="3 4">
    <name type="scientific">Orrella marina</name>
    <dbReference type="NCBI Taxonomy" id="2163011"/>
    <lineage>
        <taxon>Bacteria</taxon>
        <taxon>Pseudomonadati</taxon>
        <taxon>Pseudomonadota</taxon>
        <taxon>Betaproteobacteria</taxon>
        <taxon>Burkholderiales</taxon>
        <taxon>Alcaligenaceae</taxon>
        <taxon>Orrella</taxon>
    </lineage>
</organism>
<feature type="compositionally biased region" description="Polar residues" evidence="1">
    <location>
        <begin position="42"/>
        <end position="54"/>
    </location>
</feature>
<protein>
    <submittedName>
        <fullName evidence="3">Uncharacterized protein</fullName>
    </submittedName>
</protein>
<evidence type="ECO:0000256" key="1">
    <source>
        <dbReference type="SAM" id="MobiDB-lite"/>
    </source>
</evidence>
<keyword evidence="2" id="KW-0472">Membrane</keyword>
<evidence type="ECO:0000313" key="3">
    <source>
        <dbReference type="EMBL" id="AWB33149.1"/>
    </source>
</evidence>
<feature type="transmembrane region" description="Helical" evidence="2">
    <location>
        <begin position="6"/>
        <end position="23"/>
    </location>
</feature>
<dbReference type="AlphaFoldDB" id="A0A2R4XHE7"/>
<evidence type="ECO:0000313" key="4">
    <source>
        <dbReference type="Proteomes" id="UP000244571"/>
    </source>
</evidence>
<dbReference type="EMBL" id="CP028901">
    <property type="protein sequence ID" value="AWB33149.1"/>
    <property type="molecule type" value="Genomic_DNA"/>
</dbReference>
<gene>
    <name evidence="3" type="ORF">DBV39_04850</name>
</gene>
<dbReference type="KEGG" id="boz:DBV39_04850"/>
<keyword evidence="4" id="KW-1185">Reference proteome</keyword>
<accession>A0A2R4XHE7</accession>
<dbReference type="Proteomes" id="UP000244571">
    <property type="component" value="Chromosome"/>
</dbReference>
<reference evidence="3 4" key="1">
    <citation type="submission" date="2018-04" db="EMBL/GenBank/DDBJ databases">
        <title>Bordetella sp. HZ20 isolated from seawater.</title>
        <authorList>
            <person name="Sun C."/>
        </authorList>
    </citation>
    <scope>NUCLEOTIDE SEQUENCE [LARGE SCALE GENOMIC DNA]</scope>
    <source>
        <strain evidence="3 4">HZ20</strain>
    </source>
</reference>
<keyword evidence="2" id="KW-0812">Transmembrane</keyword>
<proteinExistence type="predicted"/>
<name>A0A2R4XHE7_9BURK</name>